<keyword evidence="3 5" id="KW-1133">Transmembrane helix</keyword>
<dbReference type="EMBL" id="JAKLWS010000019">
    <property type="protein sequence ID" value="MCG2589659.1"/>
    <property type="molecule type" value="Genomic_DNA"/>
</dbReference>
<evidence type="ECO:0000256" key="4">
    <source>
        <dbReference type="ARBA" id="ARBA00023136"/>
    </source>
</evidence>
<feature type="transmembrane region" description="Helical" evidence="5">
    <location>
        <begin position="12"/>
        <end position="30"/>
    </location>
</feature>
<evidence type="ECO:0000256" key="3">
    <source>
        <dbReference type="ARBA" id="ARBA00022989"/>
    </source>
</evidence>
<evidence type="ECO:0000259" key="6">
    <source>
        <dbReference type="Pfam" id="PF07291"/>
    </source>
</evidence>
<dbReference type="InterPro" id="IPR009908">
    <property type="entry name" value="Methylamine_util_MauE"/>
</dbReference>
<organism evidence="7 8">
    <name type="scientific">Rhodohalobacter sulfatireducens</name>
    <dbReference type="NCBI Taxonomy" id="2911366"/>
    <lineage>
        <taxon>Bacteria</taxon>
        <taxon>Pseudomonadati</taxon>
        <taxon>Balneolota</taxon>
        <taxon>Balneolia</taxon>
        <taxon>Balneolales</taxon>
        <taxon>Balneolaceae</taxon>
        <taxon>Rhodohalobacter</taxon>
    </lineage>
</organism>
<reference evidence="7" key="2">
    <citation type="submission" date="2024-05" db="EMBL/GenBank/DDBJ databases">
        <title>Rhodohalobacter halophilus gen. nov., sp. nov., a moderately halophilic member of the family Balneolaceae.</title>
        <authorList>
            <person name="Xia J."/>
        </authorList>
    </citation>
    <scope>NUCLEOTIDE SEQUENCE</scope>
    <source>
        <strain evidence="7">WB101</strain>
    </source>
</reference>
<evidence type="ECO:0000256" key="1">
    <source>
        <dbReference type="ARBA" id="ARBA00004141"/>
    </source>
</evidence>
<keyword evidence="4 5" id="KW-0472">Membrane</keyword>
<feature type="transmembrane region" description="Helical" evidence="5">
    <location>
        <begin position="81"/>
        <end position="98"/>
    </location>
</feature>
<feature type="transmembrane region" description="Helical" evidence="5">
    <location>
        <begin position="50"/>
        <end position="74"/>
    </location>
</feature>
<evidence type="ECO:0000256" key="2">
    <source>
        <dbReference type="ARBA" id="ARBA00022692"/>
    </source>
</evidence>
<feature type="domain" description="Methylamine utilisation protein MauE" evidence="6">
    <location>
        <begin position="10"/>
        <end position="145"/>
    </location>
</feature>
<proteinExistence type="predicted"/>
<evidence type="ECO:0000256" key="5">
    <source>
        <dbReference type="SAM" id="Phobius"/>
    </source>
</evidence>
<dbReference type="Pfam" id="PF07291">
    <property type="entry name" value="MauE"/>
    <property type="match status" value="1"/>
</dbReference>
<accession>A0ABS9KFM9</accession>
<evidence type="ECO:0000313" key="7">
    <source>
        <dbReference type="EMBL" id="MCG2589659.1"/>
    </source>
</evidence>
<keyword evidence="8" id="KW-1185">Reference proteome</keyword>
<keyword evidence="2 5" id="KW-0812">Transmembrane</keyword>
<gene>
    <name evidence="7" type="ORF">L6773_13855</name>
</gene>
<comment type="caution">
    <text evidence="7">The sequence shown here is derived from an EMBL/GenBank/DDBJ whole genome shotgun (WGS) entry which is preliminary data.</text>
</comment>
<dbReference type="Proteomes" id="UP001165366">
    <property type="component" value="Unassembled WGS sequence"/>
</dbReference>
<comment type="subcellular location">
    <subcellularLocation>
        <location evidence="1">Membrane</location>
        <topology evidence="1">Multi-pass membrane protein</topology>
    </subcellularLocation>
</comment>
<reference evidence="7" key="1">
    <citation type="submission" date="2022-01" db="EMBL/GenBank/DDBJ databases">
        <authorList>
            <person name="Wang Y."/>
        </authorList>
    </citation>
    <scope>NUCLEOTIDE SEQUENCE</scope>
    <source>
        <strain evidence="7">WB101</strain>
    </source>
</reference>
<name>A0ABS9KFM9_9BACT</name>
<feature type="transmembrane region" description="Helical" evidence="5">
    <location>
        <begin position="125"/>
        <end position="145"/>
    </location>
</feature>
<protein>
    <recommendedName>
        <fullName evidence="6">Methylamine utilisation protein MauE domain-containing protein</fullName>
    </recommendedName>
</protein>
<dbReference type="RefSeq" id="WP_237855019.1">
    <property type="nucleotide sequence ID" value="NZ_JAKLWS010000019.1"/>
</dbReference>
<evidence type="ECO:0000313" key="8">
    <source>
        <dbReference type="Proteomes" id="UP001165366"/>
    </source>
</evidence>
<sequence>MNKKRIITYTQYLFRFILGGLLVFAGILKMQDNSALFESVAYITWLPLGLKSLVIDLLPYIEVIIGGLLAFSLFSKYVDPIATSIYLVFFIFAVYGLGQGLEGDCGCFGDLGESSLIGSLLSSQFGWKMVIRNGFFVLMAGLLFWRPSYNNG</sequence>